<dbReference type="InterPro" id="IPR035926">
    <property type="entry name" value="NusB-like_sf"/>
</dbReference>
<feature type="domain" description="SAM-dependent MTase RsmB/NOP-type" evidence="7">
    <location>
        <begin position="233"/>
        <end position="532"/>
    </location>
</feature>
<keyword evidence="9" id="KW-1185">Reference proteome</keyword>
<proteinExistence type="inferred from homology"/>
<dbReference type="SUPFAM" id="SSF53335">
    <property type="entry name" value="S-adenosyl-L-methionine-dependent methyltransferases"/>
    <property type="match status" value="1"/>
</dbReference>
<evidence type="ECO:0000256" key="5">
    <source>
        <dbReference type="PROSITE-ProRule" id="PRU01023"/>
    </source>
</evidence>
<evidence type="ECO:0000256" key="3">
    <source>
        <dbReference type="ARBA" id="ARBA00022691"/>
    </source>
</evidence>
<dbReference type="GO" id="GO:0001510">
    <property type="term" value="P:RNA methylation"/>
    <property type="evidence" value="ECO:0007669"/>
    <property type="project" value="InterPro"/>
</dbReference>
<dbReference type="Pfam" id="PF01189">
    <property type="entry name" value="Methyltr_RsmB-F"/>
    <property type="match status" value="1"/>
</dbReference>
<dbReference type="PANTHER" id="PTHR22807">
    <property type="entry name" value="NOP2 YEAST -RELATED NOL1/NOP2/FMU SUN DOMAIN-CONTAINING"/>
    <property type="match status" value="1"/>
</dbReference>
<dbReference type="Pfam" id="PF01029">
    <property type="entry name" value="NusB"/>
    <property type="match status" value="1"/>
</dbReference>
<keyword evidence="4 5" id="KW-0694">RNA-binding</keyword>
<evidence type="ECO:0000313" key="8">
    <source>
        <dbReference type="EMBL" id="KAB1657839.1"/>
    </source>
</evidence>
<dbReference type="CDD" id="cd02440">
    <property type="entry name" value="AdoMet_MTases"/>
    <property type="match status" value="1"/>
</dbReference>
<dbReference type="GO" id="GO:0008173">
    <property type="term" value="F:RNA methyltransferase activity"/>
    <property type="evidence" value="ECO:0007669"/>
    <property type="project" value="InterPro"/>
</dbReference>
<feature type="compositionally biased region" description="Basic and acidic residues" evidence="6">
    <location>
        <begin position="47"/>
        <end position="61"/>
    </location>
</feature>
<feature type="binding site" evidence="5">
    <location>
        <position position="359"/>
    </location>
    <ligand>
        <name>S-adenosyl-L-methionine</name>
        <dbReference type="ChEBI" id="CHEBI:59789"/>
    </ligand>
</feature>
<comment type="caution">
    <text evidence="8">The sequence shown here is derived from an EMBL/GenBank/DDBJ whole genome shotgun (WGS) entry which is preliminary data.</text>
</comment>
<comment type="similarity">
    <text evidence="5">Belongs to the class I-like SAM-binding methyltransferase superfamily. RsmB/NOP family.</text>
</comment>
<feature type="region of interest" description="Disordered" evidence="6">
    <location>
        <begin position="1"/>
        <end position="71"/>
    </location>
</feature>
<reference evidence="8 9" key="1">
    <citation type="submission" date="2019-09" db="EMBL/GenBank/DDBJ databases">
        <title>Phylogeny of genus Pseudoclavibacter and closely related genus.</title>
        <authorList>
            <person name="Li Y."/>
        </authorList>
    </citation>
    <scope>NUCLEOTIDE SEQUENCE [LARGE SCALE GENOMIC DNA]</scope>
    <source>
        <strain evidence="8 9">DSM 23821</strain>
    </source>
</reference>
<dbReference type="InterPro" id="IPR001678">
    <property type="entry name" value="MeTrfase_RsmB-F_NOP2_dom"/>
</dbReference>
<feature type="compositionally biased region" description="Gly residues" evidence="6">
    <location>
        <begin position="15"/>
        <end position="45"/>
    </location>
</feature>
<sequence>MTRDGDGSGKRPRGGASGRNGSGGDGSGRGGPGGGGSPRNGAGRGGARHDAAERARPERRGPSRGGGGATAARRVAYDVLHAVDTDEAYANLLLPHRIAEARLSAADAGLATELCFGTLRGRGTYDAIIALAADRSIDLIDAPVRDVLRLGAHQLLATRVAPHAAVNETVELAREVASRGAAGFVNAVMRTVSRTSLDDWRARFAERLDGDALVEATTSHPAWIVRALRDALTAEGRQDELDALVAADNASPRVGLVALPGFADAASLLDAHPDLLEEGTASPLGLRLLRGDPSAVAEVADGTVRVQDEGSQLVALALAASTPIVPGERWLDLCAGPGGKAALLAALARRDGTELVANEVQPARARLVRRALEPLRLGVPVSELDGREIGELEPARYDRVLVDAPCTGLGALRRRPESRWRKSPVDVGALVEIQEALLDAALDATRPGGVVAYVTCSPHLAETTGVVRRALRRDDVEALDAEAVVRAVARPGLELAHRPLTPADGSGHGTSVQLWPHRNGTDAMFLALLRRTP</sequence>
<dbReference type="PRINTS" id="PR02008">
    <property type="entry name" value="RCMTFAMILY"/>
</dbReference>
<keyword evidence="1 5" id="KW-0489">Methyltransferase</keyword>
<evidence type="ECO:0000256" key="6">
    <source>
        <dbReference type="SAM" id="MobiDB-lite"/>
    </source>
</evidence>
<dbReference type="AlphaFoldDB" id="A0A7J5BWH1"/>
<dbReference type="Gene3D" id="1.10.940.10">
    <property type="entry name" value="NusB-like"/>
    <property type="match status" value="1"/>
</dbReference>
<evidence type="ECO:0000313" key="9">
    <source>
        <dbReference type="Proteomes" id="UP000467240"/>
    </source>
</evidence>
<evidence type="ECO:0000259" key="7">
    <source>
        <dbReference type="PROSITE" id="PS51686"/>
    </source>
</evidence>
<dbReference type="PROSITE" id="PS51686">
    <property type="entry name" value="SAM_MT_RSMB_NOP"/>
    <property type="match status" value="1"/>
</dbReference>
<keyword evidence="3 5" id="KW-0949">S-adenosyl-L-methionine</keyword>
<organism evidence="8 9">
    <name type="scientific">Pseudoclavibacter chungangensis</name>
    <dbReference type="NCBI Taxonomy" id="587635"/>
    <lineage>
        <taxon>Bacteria</taxon>
        <taxon>Bacillati</taxon>
        <taxon>Actinomycetota</taxon>
        <taxon>Actinomycetes</taxon>
        <taxon>Micrococcales</taxon>
        <taxon>Microbacteriaceae</taxon>
        <taxon>Pseudoclavibacter</taxon>
    </lineage>
</organism>
<dbReference type="OrthoDB" id="9810297at2"/>
<evidence type="ECO:0000256" key="2">
    <source>
        <dbReference type="ARBA" id="ARBA00022679"/>
    </source>
</evidence>
<dbReference type="InterPro" id="IPR049560">
    <property type="entry name" value="MeTrfase_RsmB-F_NOP2_cat"/>
</dbReference>
<dbReference type="InterPro" id="IPR029063">
    <property type="entry name" value="SAM-dependent_MTases_sf"/>
</dbReference>
<dbReference type="PANTHER" id="PTHR22807:SF53">
    <property type="entry name" value="RIBOSOMAL RNA SMALL SUBUNIT METHYLTRANSFERASE B-RELATED"/>
    <property type="match status" value="1"/>
</dbReference>
<feature type="active site" description="Nucleophile" evidence="5">
    <location>
        <position position="456"/>
    </location>
</feature>
<feature type="binding site" evidence="5">
    <location>
        <begin position="334"/>
        <end position="340"/>
    </location>
    <ligand>
        <name>S-adenosyl-L-methionine</name>
        <dbReference type="ChEBI" id="CHEBI:59789"/>
    </ligand>
</feature>
<dbReference type="GO" id="GO:0006355">
    <property type="term" value="P:regulation of DNA-templated transcription"/>
    <property type="evidence" value="ECO:0007669"/>
    <property type="project" value="InterPro"/>
</dbReference>
<accession>A0A7J5BWH1</accession>
<name>A0A7J5BWH1_9MICO</name>
<gene>
    <name evidence="8" type="ORF">F8O01_07805</name>
</gene>
<protein>
    <submittedName>
        <fullName evidence="8">rRNA small subunit methyltransferase B</fullName>
    </submittedName>
</protein>
<dbReference type="RefSeq" id="WP_158040321.1">
    <property type="nucleotide sequence ID" value="NZ_JACCFV010000001.1"/>
</dbReference>
<keyword evidence="2 5" id="KW-0808">Transferase</keyword>
<dbReference type="Proteomes" id="UP000467240">
    <property type="component" value="Unassembled WGS sequence"/>
</dbReference>
<dbReference type="Gene3D" id="3.40.50.150">
    <property type="entry name" value="Vaccinia Virus protein VP39"/>
    <property type="match status" value="1"/>
</dbReference>
<dbReference type="GO" id="GO:0003723">
    <property type="term" value="F:RNA binding"/>
    <property type="evidence" value="ECO:0007669"/>
    <property type="project" value="UniProtKB-UniRule"/>
</dbReference>
<dbReference type="SUPFAM" id="SSF48013">
    <property type="entry name" value="NusB-like"/>
    <property type="match status" value="1"/>
</dbReference>
<feature type="binding site" evidence="5">
    <location>
        <position position="385"/>
    </location>
    <ligand>
        <name>S-adenosyl-L-methionine</name>
        <dbReference type="ChEBI" id="CHEBI:59789"/>
    </ligand>
</feature>
<evidence type="ECO:0000256" key="4">
    <source>
        <dbReference type="ARBA" id="ARBA00022884"/>
    </source>
</evidence>
<dbReference type="InterPro" id="IPR006027">
    <property type="entry name" value="NusB_RsmB_TIM44"/>
</dbReference>
<evidence type="ECO:0000256" key="1">
    <source>
        <dbReference type="ARBA" id="ARBA00022603"/>
    </source>
</evidence>
<dbReference type="InterPro" id="IPR023267">
    <property type="entry name" value="RCMT"/>
</dbReference>
<dbReference type="EMBL" id="WBJZ01000008">
    <property type="protein sequence ID" value="KAB1657839.1"/>
    <property type="molecule type" value="Genomic_DNA"/>
</dbReference>
<feature type="binding site" evidence="5">
    <location>
        <position position="403"/>
    </location>
    <ligand>
        <name>S-adenosyl-L-methionine</name>
        <dbReference type="ChEBI" id="CHEBI:59789"/>
    </ligand>
</feature>